<dbReference type="InterPro" id="IPR052552">
    <property type="entry name" value="YeaO-like"/>
</dbReference>
<comment type="caution">
    <text evidence="1">The sequence shown here is derived from an EMBL/GenBank/DDBJ whole genome shotgun (WGS) entry which is preliminary data.</text>
</comment>
<dbReference type="Pfam" id="PF22752">
    <property type="entry name" value="DUF488-N3i"/>
    <property type="match status" value="1"/>
</dbReference>
<name>A0ABW4R9U0_9RHOB</name>
<sequence>MTVGLCRAYDRDALAHAVGARVLVDRVWPRGISKADLDLTLWAKQAAPSTGLRKWFGHLPARWDAFRRRYIAELDAAPENLMPIRALMAKGPVVLIYGAKDRAHNQAVVLRDYLDGVDGTA</sequence>
<organism evidence="1 2">
    <name type="scientific">Paracoccus pacificus</name>
    <dbReference type="NCBI Taxonomy" id="1463598"/>
    <lineage>
        <taxon>Bacteria</taxon>
        <taxon>Pseudomonadati</taxon>
        <taxon>Pseudomonadota</taxon>
        <taxon>Alphaproteobacteria</taxon>
        <taxon>Rhodobacterales</taxon>
        <taxon>Paracoccaceae</taxon>
        <taxon>Paracoccus</taxon>
    </lineage>
</organism>
<evidence type="ECO:0000313" key="2">
    <source>
        <dbReference type="Proteomes" id="UP001597213"/>
    </source>
</evidence>
<evidence type="ECO:0000313" key="1">
    <source>
        <dbReference type="EMBL" id="MFD1882689.1"/>
    </source>
</evidence>
<accession>A0ABW4R9U0</accession>
<protein>
    <submittedName>
        <fullName evidence="1">DUF488 domain-containing protein</fullName>
    </submittedName>
</protein>
<reference evidence="2" key="1">
    <citation type="journal article" date="2019" name="Int. J. Syst. Evol. Microbiol.">
        <title>The Global Catalogue of Microorganisms (GCM) 10K type strain sequencing project: providing services to taxonomists for standard genome sequencing and annotation.</title>
        <authorList>
            <consortium name="The Broad Institute Genomics Platform"/>
            <consortium name="The Broad Institute Genome Sequencing Center for Infectious Disease"/>
            <person name="Wu L."/>
            <person name="Ma J."/>
        </authorList>
    </citation>
    <scope>NUCLEOTIDE SEQUENCE [LARGE SCALE GENOMIC DNA]</scope>
    <source>
        <strain evidence="2">CCUG 56029</strain>
    </source>
</reference>
<keyword evidence="2" id="KW-1185">Reference proteome</keyword>
<dbReference type="PANTHER" id="PTHR36849:SF1">
    <property type="entry name" value="CYTOPLASMIC PROTEIN"/>
    <property type="match status" value="1"/>
</dbReference>
<dbReference type="PANTHER" id="PTHR36849">
    <property type="entry name" value="CYTOPLASMIC PROTEIN-RELATED"/>
    <property type="match status" value="1"/>
</dbReference>
<dbReference type="EMBL" id="JBHUEN010000043">
    <property type="protein sequence ID" value="MFD1882689.1"/>
    <property type="molecule type" value="Genomic_DNA"/>
</dbReference>
<proteinExistence type="predicted"/>
<dbReference type="Proteomes" id="UP001597213">
    <property type="component" value="Unassembled WGS sequence"/>
</dbReference>
<gene>
    <name evidence="1" type="ORF">ACFSCT_13275</name>
</gene>
<dbReference type="RefSeq" id="WP_379143458.1">
    <property type="nucleotide sequence ID" value="NZ_JBHUEN010000043.1"/>
</dbReference>